<accession>A0A409VHG5</accession>
<gene>
    <name evidence="5" type="ORF">CVT24_011800</name>
</gene>
<dbReference type="InterPro" id="IPR050432">
    <property type="entry name" value="FAD-linked_Oxidoreductases_BP"/>
</dbReference>
<dbReference type="Gene3D" id="3.30.465.10">
    <property type="match status" value="2"/>
</dbReference>
<evidence type="ECO:0000256" key="3">
    <source>
        <dbReference type="SAM" id="SignalP"/>
    </source>
</evidence>
<sequence>MISSLQVWISISVLASHVLAQGNPHPLPSPNEWATLNSTVQGRLGVGEPWPMPCYSQYNGNLVAPDPSRCQFVQDNYFNVHMPRSDAYGGFSAVQFETCMATGEKCDLDWTSPSNSLAFSPPQHCRQGSIPPFYVDVRNKNDVQAAYKFAKKHKLPIAIKNTGHDFQGRSSAPGALGLWMHNLKYINKVDKFVAEGCKGKGTVALTFGAGEQFQDIYNFADQNGLQFVGGSDQSVGAAGGWGQGGGHSSMSPAYGLGADLTLQYKIVTPDGVFRVANACQNKDLFWALRGGGGGTFGVVLEATFKALPRESFRVANINWPPGEENFSKVLDVYLRDAIKLANNGWGGYMTPDIGNLILTTPKQNLNKAGKDVKDLIDLTISLGGNSTLTEIPSYLHWFQGWVQGTSGVQDSIGLPIAITSRMIPAKNHKTAASRAALKKAILDSFKHAFFAQFHITAPYNFKGNPVSDTSVHPAWRDVLYQIILVNTWGWNETLADRQAAYASSTAAANILRAATPDGFAYHNEADIHEPNYKTSFWGKNYKRLEQIKKKYDPEGVLDCWQCIGWKGPNRPQYRCYI</sequence>
<dbReference type="Pfam" id="PF01565">
    <property type="entry name" value="FAD_binding_4"/>
    <property type="match status" value="1"/>
</dbReference>
<dbReference type="PANTHER" id="PTHR13878">
    <property type="entry name" value="GULONOLACTONE OXIDASE"/>
    <property type="match status" value="1"/>
</dbReference>
<comment type="similarity">
    <text evidence="1">Belongs to the oxygen-dependent FAD-linked oxidoreductase family.</text>
</comment>
<dbReference type="InterPro" id="IPR012951">
    <property type="entry name" value="BBE"/>
</dbReference>
<dbReference type="PANTHER" id="PTHR13878:SF91">
    <property type="entry name" value="FAD BINDING DOMAIN PROTEIN (AFU_ORTHOLOGUE AFUA_6G12070)-RELATED"/>
    <property type="match status" value="1"/>
</dbReference>
<dbReference type="EMBL" id="NHTK01006061">
    <property type="protein sequence ID" value="PPQ65646.1"/>
    <property type="molecule type" value="Genomic_DNA"/>
</dbReference>
<keyword evidence="6" id="KW-1185">Reference proteome</keyword>
<dbReference type="PROSITE" id="PS51387">
    <property type="entry name" value="FAD_PCMH"/>
    <property type="match status" value="1"/>
</dbReference>
<evidence type="ECO:0000256" key="2">
    <source>
        <dbReference type="ARBA" id="ARBA00023002"/>
    </source>
</evidence>
<evidence type="ECO:0000259" key="4">
    <source>
        <dbReference type="PROSITE" id="PS51387"/>
    </source>
</evidence>
<dbReference type="OrthoDB" id="9983560at2759"/>
<dbReference type="InterPro" id="IPR016166">
    <property type="entry name" value="FAD-bd_PCMH"/>
</dbReference>
<dbReference type="Pfam" id="PF08031">
    <property type="entry name" value="BBE"/>
    <property type="match status" value="1"/>
</dbReference>
<reference evidence="5 6" key="1">
    <citation type="journal article" date="2018" name="Evol. Lett.">
        <title>Horizontal gene cluster transfer increased hallucinogenic mushroom diversity.</title>
        <authorList>
            <person name="Reynolds H.T."/>
            <person name="Vijayakumar V."/>
            <person name="Gluck-Thaler E."/>
            <person name="Korotkin H.B."/>
            <person name="Matheny P.B."/>
            <person name="Slot J.C."/>
        </authorList>
    </citation>
    <scope>NUCLEOTIDE SEQUENCE [LARGE SCALE GENOMIC DNA]</scope>
    <source>
        <strain evidence="5 6">2629</strain>
    </source>
</reference>
<dbReference type="GO" id="GO:0071949">
    <property type="term" value="F:FAD binding"/>
    <property type="evidence" value="ECO:0007669"/>
    <property type="project" value="InterPro"/>
</dbReference>
<dbReference type="STRING" id="181874.A0A409VHG5"/>
<protein>
    <recommendedName>
        <fullName evidence="4">FAD-binding PCMH-type domain-containing protein</fullName>
    </recommendedName>
</protein>
<feature type="domain" description="FAD-binding PCMH-type" evidence="4">
    <location>
        <begin position="127"/>
        <end position="309"/>
    </location>
</feature>
<dbReference type="InterPro" id="IPR016169">
    <property type="entry name" value="FAD-bd_PCMH_sub2"/>
</dbReference>
<feature type="chain" id="PRO_5019473438" description="FAD-binding PCMH-type domain-containing protein" evidence="3">
    <location>
        <begin position="21"/>
        <end position="577"/>
    </location>
</feature>
<evidence type="ECO:0000256" key="1">
    <source>
        <dbReference type="ARBA" id="ARBA00005466"/>
    </source>
</evidence>
<dbReference type="AlphaFoldDB" id="A0A409VHG5"/>
<name>A0A409VHG5_9AGAR</name>
<proteinExistence type="inferred from homology"/>
<feature type="signal peptide" evidence="3">
    <location>
        <begin position="1"/>
        <end position="20"/>
    </location>
</feature>
<dbReference type="SUPFAM" id="SSF56176">
    <property type="entry name" value="FAD-binding/transporter-associated domain-like"/>
    <property type="match status" value="1"/>
</dbReference>
<organism evidence="5 6">
    <name type="scientific">Panaeolus cyanescens</name>
    <dbReference type="NCBI Taxonomy" id="181874"/>
    <lineage>
        <taxon>Eukaryota</taxon>
        <taxon>Fungi</taxon>
        <taxon>Dikarya</taxon>
        <taxon>Basidiomycota</taxon>
        <taxon>Agaricomycotina</taxon>
        <taxon>Agaricomycetes</taxon>
        <taxon>Agaricomycetidae</taxon>
        <taxon>Agaricales</taxon>
        <taxon>Agaricineae</taxon>
        <taxon>Galeropsidaceae</taxon>
        <taxon>Panaeolus</taxon>
    </lineage>
</organism>
<evidence type="ECO:0000313" key="5">
    <source>
        <dbReference type="EMBL" id="PPQ65646.1"/>
    </source>
</evidence>
<dbReference type="InterPro" id="IPR006094">
    <property type="entry name" value="Oxid_FAD_bind_N"/>
</dbReference>
<keyword evidence="3" id="KW-0732">Signal</keyword>
<dbReference type="InParanoid" id="A0A409VHG5"/>
<comment type="caution">
    <text evidence="5">The sequence shown here is derived from an EMBL/GenBank/DDBJ whole genome shotgun (WGS) entry which is preliminary data.</text>
</comment>
<dbReference type="InterPro" id="IPR036318">
    <property type="entry name" value="FAD-bd_PCMH-like_sf"/>
</dbReference>
<dbReference type="GO" id="GO:0016491">
    <property type="term" value="F:oxidoreductase activity"/>
    <property type="evidence" value="ECO:0007669"/>
    <property type="project" value="UniProtKB-KW"/>
</dbReference>
<evidence type="ECO:0000313" key="6">
    <source>
        <dbReference type="Proteomes" id="UP000284842"/>
    </source>
</evidence>
<dbReference type="Proteomes" id="UP000284842">
    <property type="component" value="Unassembled WGS sequence"/>
</dbReference>
<keyword evidence="2" id="KW-0560">Oxidoreductase</keyword>